<dbReference type="PROSITE" id="PS50977">
    <property type="entry name" value="HTH_TETR_2"/>
    <property type="match status" value="1"/>
</dbReference>
<dbReference type="SUPFAM" id="SSF46689">
    <property type="entry name" value="Homeodomain-like"/>
    <property type="match status" value="1"/>
</dbReference>
<dbReference type="Gene3D" id="1.10.357.10">
    <property type="entry name" value="Tetracycline Repressor, domain 2"/>
    <property type="match status" value="1"/>
</dbReference>
<gene>
    <name evidence="4" type="ORF">GCM10009096_02610</name>
</gene>
<dbReference type="Pfam" id="PF00440">
    <property type="entry name" value="TetR_N"/>
    <property type="match status" value="1"/>
</dbReference>
<dbReference type="InterPro" id="IPR009057">
    <property type="entry name" value="Homeodomain-like_sf"/>
</dbReference>
<organism evidence="4 5">
    <name type="scientific">Parasphingorhabdus litoris</name>
    <dbReference type="NCBI Taxonomy" id="394733"/>
    <lineage>
        <taxon>Bacteria</taxon>
        <taxon>Pseudomonadati</taxon>
        <taxon>Pseudomonadota</taxon>
        <taxon>Alphaproteobacteria</taxon>
        <taxon>Sphingomonadales</taxon>
        <taxon>Sphingomonadaceae</taxon>
        <taxon>Parasphingorhabdus</taxon>
    </lineage>
</organism>
<dbReference type="InterPro" id="IPR001647">
    <property type="entry name" value="HTH_TetR"/>
</dbReference>
<reference evidence="4 5" key="1">
    <citation type="journal article" date="2019" name="Int. J. Syst. Evol. Microbiol.">
        <title>The Global Catalogue of Microorganisms (GCM) 10K type strain sequencing project: providing services to taxonomists for standard genome sequencing and annotation.</title>
        <authorList>
            <consortium name="The Broad Institute Genomics Platform"/>
            <consortium name="The Broad Institute Genome Sequencing Center for Infectious Disease"/>
            <person name="Wu L."/>
            <person name="Ma J."/>
        </authorList>
    </citation>
    <scope>NUCLEOTIDE SEQUENCE [LARGE SCALE GENOMIC DNA]</scope>
    <source>
        <strain evidence="4 5">JCM 14162</strain>
    </source>
</reference>
<evidence type="ECO:0000313" key="4">
    <source>
        <dbReference type="EMBL" id="GAA0465496.1"/>
    </source>
</evidence>
<name>A0ABN1A1S5_9SPHN</name>
<evidence type="ECO:0000313" key="5">
    <source>
        <dbReference type="Proteomes" id="UP001500713"/>
    </source>
</evidence>
<evidence type="ECO:0000256" key="1">
    <source>
        <dbReference type="ARBA" id="ARBA00023125"/>
    </source>
</evidence>
<keyword evidence="1 2" id="KW-0238">DNA-binding</keyword>
<keyword evidence="5" id="KW-1185">Reference proteome</keyword>
<dbReference type="EMBL" id="BAAAEM010000002">
    <property type="protein sequence ID" value="GAA0465496.1"/>
    <property type="molecule type" value="Genomic_DNA"/>
</dbReference>
<comment type="caution">
    <text evidence="4">The sequence shown here is derived from an EMBL/GenBank/DDBJ whole genome shotgun (WGS) entry which is preliminary data.</text>
</comment>
<evidence type="ECO:0000259" key="3">
    <source>
        <dbReference type="PROSITE" id="PS50977"/>
    </source>
</evidence>
<proteinExistence type="predicted"/>
<sequence>MKLDSAAQLIATDGMSRLSMEAIDQKVDVSRSLMYKYFISLSHLFRELLKRELTIR</sequence>
<evidence type="ECO:0000256" key="2">
    <source>
        <dbReference type="PROSITE-ProRule" id="PRU00335"/>
    </source>
</evidence>
<accession>A0ABN1A1S5</accession>
<feature type="DNA-binding region" description="H-T-H motif" evidence="2">
    <location>
        <begin position="19"/>
        <end position="38"/>
    </location>
</feature>
<dbReference type="Proteomes" id="UP001500713">
    <property type="component" value="Unassembled WGS sequence"/>
</dbReference>
<feature type="domain" description="HTH tetR-type" evidence="3">
    <location>
        <begin position="1"/>
        <end position="56"/>
    </location>
</feature>
<dbReference type="RefSeq" id="WP_425542152.1">
    <property type="nucleotide sequence ID" value="NZ_BAAAEM010000002.1"/>
</dbReference>
<protein>
    <recommendedName>
        <fullName evidence="3">HTH tetR-type domain-containing protein</fullName>
    </recommendedName>
</protein>